<comment type="caution">
    <text evidence="3">The sequence shown here is derived from an EMBL/GenBank/DDBJ whole genome shotgun (WGS) entry which is preliminary data.</text>
</comment>
<sequence>MKSVSFSGSASDMPLCGRQVDCYESLAPAKPNSNRGIYWVIVILIVVALLFPSLGFYGYLSFTSNRAPIHGYEHAYIERSFTFVSDVLDQTHGNHQDFVRSFEQMLQEWFDELEKGEKKRQNFAMGHLYGILAEYRTEGQRLKPNINMAIAQVSLLVNREGHHQIRNTTESIDRALNAIGAMQYYNLADFLAGFMTRRKGLSDVIHLQDILAESEMYLDRLKSAWPFKKSELIDHLWKKSTEGKPGTATKRPCEESFDSGLKLLEWYNAILYLEKDVKCAKEQLNNDSESDEKSDDESEEGEEDDDDD</sequence>
<dbReference type="EMBL" id="JAUCMV010000003">
    <property type="protein sequence ID" value="KAK0407884.1"/>
    <property type="molecule type" value="Genomic_DNA"/>
</dbReference>
<feature type="region of interest" description="Disordered" evidence="1">
    <location>
        <begin position="283"/>
        <end position="308"/>
    </location>
</feature>
<feature type="transmembrane region" description="Helical" evidence="2">
    <location>
        <begin position="36"/>
        <end position="60"/>
    </location>
</feature>
<organism evidence="3 4">
    <name type="scientific">Steinernema hermaphroditum</name>
    <dbReference type="NCBI Taxonomy" id="289476"/>
    <lineage>
        <taxon>Eukaryota</taxon>
        <taxon>Metazoa</taxon>
        <taxon>Ecdysozoa</taxon>
        <taxon>Nematoda</taxon>
        <taxon>Chromadorea</taxon>
        <taxon>Rhabditida</taxon>
        <taxon>Tylenchina</taxon>
        <taxon>Panagrolaimomorpha</taxon>
        <taxon>Strongyloidoidea</taxon>
        <taxon>Steinernematidae</taxon>
        <taxon>Steinernema</taxon>
    </lineage>
</organism>
<evidence type="ECO:0000313" key="3">
    <source>
        <dbReference type="EMBL" id="KAK0407884.1"/>
    </source>
</evidence>
<accession>A0AA39LSP8</accession>
<proteinExistence type="predicted"/>
<protein>
    <submittedName>
        <fullName evidence="3">Uncharacterized protein</fullName>
    </submittedName>
</protein>
<evidence type="ECO:0000256" key="2">
    <source>
        <dbReference type="SAM" id="Phobius"/>
    </source>
</evidence>
<feature type="compositionally biased region" description="Acidic residues" evidence="1">
    <location>
        <begin position="288"/>
        <end position="308"/>
    </location>
</feature>
<dbReference type="Proteomes" id="UP001175271">
    <property type="component" value="Unassembled WGS sequence"/>
</dbReference>
<evidence type="ECO:0000313" key="4">
    <source>
        <dbReference type="Proteomes" id="UP001175271"/>
    </source>
</evidence>
<keyword evidence="2" id="KW-0812">Transmembrane</keyword>
<reference evidence="3" key="1">
    <citation type="submission" date="2023-06" db="EMBL/GenBank/DDBJ databases">
        <title>Genomic analysis of the entomopathogenic nematode Steinernema hermaphroditum.</title>
        <authorList>
            <person name="Schwarz E.M."/>
            <person name="Heppert J.K."/>
            <person name="Baniya A."/>
            <person name="Schwartz H.T."/>
            <person name="Tan C.-H."/>
            <person name="Antoshechkin I."/>
            <person name="Sternberg P.W."/>
            <person name="Goodrich-Blair H."/>
            <person name="Dillman A.R."/>
        </authorList>
    </citation>
    <scope>NUCLEOTIDE SEQUENCE</scope>
    <source>
        <strain evidence="3">PS9179</strain>
        <tissue evidence="3">Whole animal</tissue>
    </source>
</reference>
<keyword evidence="4" id="KW-1185">Reference proteome</keyword>
<name>A0AA39LSP8_9BILA</name>
<dbReference type="AlphaFoldDB" id="A0AA39LSP8"/>
<gene>
    <name evidence="3" type="ORF">QR680_003653</name>
</gene>
<keyword evidence="2" id="KW-0472">Membrane</keyword>
<keyword evidence="2" id="KW-1133">Transmembrane helix</keyword>
<evidence type="ECO:0000256" key="1">
    <source>
        <dbReference type="SAM" id="MobiDB-lite"/>
    </source>
</evidence>